<evidence type="ECO:0000313" key="3">
    <source>
        <dbReference type="Proteomes" id="UP000625711"/>
    </source>
</evidence>
<protein>
    <submittedName>
        <fullName evidence="2">Uncharacterized protein</fullName>
    </submittedName>
</protein>
<sequence>MSRVKPGKLLLVLPETCQRRAVVYVRATSTSNAHLKNLLVKRSSSSPRAMCRRTAGKSSLTAIYFKISIVLAVVLCLHLASGRNEIKKSRGSCLSYGHACWGGHGKRSGDEAPFARTNVAVPSDDPDARAKWFLSKLITPLELRYYGKKETDTTNGRSDVQDLLNEMEKDDGKSINDWSNGAETKSRVEDSVNALLQSVRYLDKRSVSQ</sequence>
<comment type="caution">
    <text evidence="2">The sequence shown here is derived from an EMBL/GenBank/DDBJ whole genome shotgun (WGS) entry which is preliminary data.</text>
</comment>
<evidence type="ECO:0000313" key="2">
    <source>
        <dbReference type="EMBL" id="KAF7285162.1"/>
    </source>
</evidence>
<accession>A0A834J1H6</accession>
<dbReference type="EMBL" id="JAACXV010000060">
    <property type="protein sequence ID" value="KAF7285162.1"/>
    <property type="molecule type" value="Genomic_DNA"/>
</dbReference>
<name>A0A834J1H6_RHYFE</name>
<reference evidence="2" key="1">
    <citation type="submission" date="2020-08" db="EMBL/GenBank/DDBJ databases">
        <title>Genome sequencing and assembly of the red palm weevil Rhynchophorus ferrugineus.</title>
        <authorList>
            <person name="Dias G.B."/>
            <person name="Bergman C.M."/>
            <person name="Manee M."/>
        </authorList>
    </citation>
    <scope>NUCLEOTIDE SEQUENCE</scope>
    <source>
        <strain evidence="2">AA-2017</strain>
        <tissue evidence="2">Whole larva</tissue>
    </source>
</reference>
<dbReference type="AlphaFoldDB" id="A0A834J1H6"/>
<keyword evidence="3" id="KW-1185">Reference proteome</keyword>
<gene>
    <name evidence="2" type="ORF">GWI33_011702</name>
</gene>
<keyword evidence="1" id="KW-0812">Transmembrane</keyword>
<keyword evidence="1" id="KW-0472">Membrane</keyword>
<evidence type="ECO:0000256" key="1">
    <source>
        <dbReference type="SAM" id="Phobius"/>
    </source>
</evidence>
<dbReference type="OrthoDB" id="6367990at2759"/>
<organism evidence="2 3">
    <name type="scientific">Rhynchophorus ferrugineus</name>
    <name type="common">Red palm weevil</name>
    <name type="synonym">Curculio ferrugineus</name>
    <dbReference type="NCBI Taxonomy" id="354439"/>
    <lineage>
        <taxon>Eukaryota</taxon>
        <taxon>Metazoa</taxon>
        <taxon>Ecdysozoa</taxon>
        <taxon>Arthropoda</taxon>
        <taxon>Hexapoda</taxon>
        <taxon>Insecta</taxon>
        <taxon>Pterygota</taxon>
        <taxon>Neoptera</taxon>
        <taxon>Endopterygota</taxon>
        <taxon>Coleoptera</taxon>
        <taxon>Polyphaga</taxon>
        <taxon>Cucujiformia</taxon>
        <taxon>Curculionidae</taxon>
        <taxon>Dryophthorinae</taxon>
        <taxon>Rhynchophorus</taxon>
    </lineage>
</organism>
<dbReference type="Proteomes" id="UP000625711">
    <property type="component" value="Unassembled WGS sequence"/>
</dbReference>
<keyword evidence="1" id="KW-1133">Transmembrane helix</keyword>
<feature type="transmembrane region" description="Helical" evidence="1">
    <location>
        <begin position="62"/>
        <end position="80"/>
    </location>
</feature>
<proteinExistence type="predicted"/>